<dbReference type="GO" id="GO:0005509">
    <property type="term" value="F:calcium ion binding"/>
    <property type="evidence" value="ECO:0007669"/>
    <property type="project" value="InterPro"/>
</dbReference>
<protein>
    <recommendedName>
        <fullName evidence="2">EF-hand domain-containing protein</fullName>
    </recommendedName>
</protein>
<dbReference type="PROSITE" id="PS50222">
    <property type="entry name" value="EF_HAND_2"/>
    <property type="match status" value="2"/>
</dbReference>
<dbReference type="Pfam" id="PF13499">
    <property type="entry name" value="EF-hand_7"/>
    <property type="match status" value="1"/>
</dbReference>
<dbReference type="InterPro" id="IPR011992">
    <property type="entry name" value="EF-hand-dom_pair"/>
</dbReference>
<keyword evidence="4" id="KW-1185">Reference proteome</keyword>
<dbReference type="PROSITE" id="PS00018">
    <property type="entry name" value="EF_HAND_1"/>
    <property type="match status" value="2"/>
</dbReference>
<dbReference type="AlphaFoldDB" id="A0A0M0J9I8"/>
<keyword evidence="1" id="KW-0106">Calcium</keyword>
<evidence type="ECO:0000259" key="2">
    <source>
        <dbReference type="PROSITE" id="PS50222"/>
    </source>
</evidence>
<dbReference type="SUPFAM" id="SSF47473">
    <property type="entry name" value="EF-hand"/>
    <property type="match status" value="1"/>
</dbReference>
<dbReference type="Proteomes" id="UP000037460">
    <property type="component" value="Unassembled WGS sequence"/>
</dbReference>
<accession>A0A0M0J9I8</accession>
<dbReference type="Gene3D" id="1.10.238.10">
    <property type="entry name" value="EF-hand"/>
    <property type="match status" value="1"/>
</dbReference>
<proteinExistence type="predicted"/>
<evidence type="ECO:0000313" key="4">
    <source>
        <dbReference type="Proteomes" id="UP000037460"/>
    </source>
</evidence>
<feature type="domain" description="EF-hand" evidence="2">
    <location>
        <begin position="98"/>
        <end position="127"/>
    </location>
</feature>
<sequence>MSRIVDITPAWAKPPEKISDAMPQQPMRRLFGPHEKDLQAHEAAMGGRNCAAMWKTSAVNSMRLTHVLFAADVDGDGTIDREEFRALVAKHGGFRGSEEMFDKLDTDGDGTLDKKELQKMFSYGSTGLRSLSSGR</sequence>
<dbReference type="EMBL" id="JWZX01003230">
    <property type="protein sequence ID" value="KOO22992.1"/>
    <property type="molecule type" value="Genomic_DNA"/>
</dbReference>
<evidence type="ECO:0000256" key="1">
    <source>
        <dbReference type="ARBA" id="ARBA00022837"/>
    </source>
</evidence>
<evidence type="ECO:0000313" key="3">
    <source>
        <dbReference type="EMBL" id="KOO22992.1"/>
    </source>
</evidence>
<dbReference type="InterPro" id="IPR002048">
    <property type="entry name" value="EF_hand_dom"/>
</dbReference>
<dbReference type="InterPro" id="IPR018247">
    <property type="entry name" value="EF_Hand_1_Ca_BS"/>
</dbReference>
<reference evidence="4" key="1">
    <citation type="journal article" date="2015" name="PLoS Genet.">
        <title>Genome Sequence and Transcriptome Analyses of Chrysochromulina tobin: Metabolic Tools for Enhanced Algal Fitness in the Prominent Order Prymnesiales (Haptophyceae).</title>
        <authorList>
            <person name="Hovde B.T."/>
            <person name="Deodato C.R."/>
            <person name="Hunsperger H.M."/>
            <person name="Ryken S.A."/>
            <person name="Yost W."/>
            <person name="Jha R.K."/>
            <person name="Patterson J."/>
            <person name="Monnat R.J. Jr."/>
            <person name="Barlow S.B."/>
            <person name="Starkenburg S.R."/>
            <person name="Cattolico R.A."/>
        </authorList>
    </citation>
    <scope>NUCLEOTIDE SEQUENCE</scope>
    <source>
        <strain evidence="4">CCMP291</strain>
    </source>
</reference>
<gene>
    <name evidence="3" type="ORF">Ctob_009180</name>
</gene>
<dbReference type="SMART" id="SM00054">
    <property type="entry name" value="EFh"/>
    <property type="match status" value="2"/>
</dbReference>
<organism evidence="3 4">
    <name type="scientific">Chrysochromulina tobinii</name>
    <dbReference type="NCBI Taxonomy" id="1460289"/>
    <lineage>
        <taxon>Eukaryota</taxon>
        <taxon>Haptista</taxon>
        <taxon>Haptophyta</taxon>
        <taxon>Prymnesiophyceae</taxon>
        <taxon>Prymnesiales</taxon>
        <taxon>Chrysochromulinaceae</taxon>
        <taxon>Chrysochromulina</taxon>
    </lineage>
</organism>
<feature type="domain" description="EF-hand" evidence="2">
    <location>
        <begin position="59"/>
        <end position="94"/>
    </location>
</feature>
<name>A0A0M0J9I8_9EUKA</name>
<comment type="caution">
    <text evidence="3">The sequence shown here is derived from an EMBL/GenBank/DDBJ whole genome shotgun (WGS) entry which is preliminary data.</text>
</comment>
<dbReference type="CDD" id="cd00051">
    <property type="entry name" value="EFh"/>
    <property type="match status" value="1"/>
</dbReference>